<keyword evidence="1" id="KW-0472">Membrane</keyword>
<keyword evidence="1" id="KW-0812">Transmembrane</keyword>
<name>A0ABQ1HUF9_9FLAO</name>
<comment type="caution">
    <text evidence="2">The sequence shown here is derived from an EMBL/GenBank/DDBJ whole genome shotgun (WGS) entry which is preliminary data.</text>
</comment>
<evidence type="ECO:0000313" key="3">
    <source>
        <dbReference type="Proteomes" id="UP000658793"/>
    </source>
</evidence>
<feature type="transmembrane region" description="Helical" evidence="1">
    <location>
        <begin position="250"/>
        <end position="269"/>
    </location>
</feature>
<dbReference type="Proteomes" id="UP000658793">
    <property type="component" value="Unassembled WGS sequence"/>
</dbReference>
<dbReference type="InterPro" id="IPR029044">
    <property type="entry name" value="Nucleotide-diphossugar_trans"/>
</dbReference>
<dbReference type="RefSeq" id="WP_188495833.1">
    <property type="nucleotide sequence ID" value="NZ_BMGA01000014.1"/>
</dbReference>
<accession>A0ABQ1HUF9</accession>
<evidence type="ECO:0000313" key="2">
    <source>
        <dbReference type="EMBL" id="GGA88981.1"/>
    </source>
</evidence>
<dbReference type="CDD" id="cd00761">
    <property type="entry name" value="Glyco_tranf_GTA_type"/>
    <property type="match status" value="1"/>
</dbReference>
<organism evidence="2 3">
    <name type="scientific">Flavobacterium palustre</name>
    <dbReference type="NCBI Taxonomy" id="1476463"/>
    <lineage>
        <taxon>Bacteria</taxon>
        <taxon>Pseudomonadati</taxon>
        <taxon>Bacteroidota</taxon>
        <taxon>Flavobacteriia</taxon>
        <taxon>Flavobacteriales</taxon>
        <taxon>Flavobacteriaceae</taxon>
        <taxon>Flavobacterium</taxon>
    </lineage>
</organism>
<sequence>MEISFLIVTKNRPDELQWSLKQLQSIFDSERHEVLVYIDGCEATESIQVQFPWVKWYVGKDSISASPARNFLYAKAVGEIFIGLDDDAHLISEKPVETIQSYFKSNENLGILAFLEIKGLFDNPKNQLTVIEKEEFLTIEFIGSGFAIRKKVYDETNGFPIWMDIYGEESCVSLEVMNLGYDILFSNQVAVNHRIDVEKRKLQGKNYFRFQRQLQNSFRLYVIYSRRPFWKIAKLLFHNFKKYALSDRRYFSLYAYALGNMIAVLPSILQRRKKMSKVAEQKLRTLKGITY</sequence>
<dbReference type="EMBL" id="BMGA01000014">
    <property type="protein sequence ID" value="GGA88981.1"/>
    <property type="molecule type" value="Genomic_DNA"/>
</dbReference>
<protein>
    <recommendedName>
        <fullName evidence="4">Glycosyltransferase family 2 protein</fullName>
    </recommendedName>
</protein>
<reference evidence="3" key="1">
    <citation type="journal article" date="2019" name="Int. J. Syst. Evol. Microbiol.">
        <title>The Global Catalogue of Microorganisms (GCM) 10K type strain sequencing project: providing services to taxonomists for standard genome sequencing and annotation.</title>
        <authorList>
            <consortium name="The Broad Institute Genomics Platform"/>
            <consortium name="The Broad Institute Genome Sequencing Center for Infectious Disease"/>
            <person name="Wu L."/>
            <person name="Ma J."/>
        </authorList>
    </citation>
    <scope>NUCLEOTIDE SEQUENCE [LARGE SCALE GENOMIC DNA]</scope>
    <source>
        <strain evidence="3">CGMCC 1.12811</strain>
    </source>
</reference>
<dbReference type="Gene3D" id="3.90.550.10">
    <property type="entry name" value="Spore Coat Polysaccharide Biosynthesis Protein SpsA, Chain A"/>
    <property type="match status" value="1"/>
</dbReference>
<proteinExistence type="predicted"/>
<keyword evidence="1" id="KW-1133">Transmembrane helix</keyword>
<dbReference type="SUPFAM" id="SSF53448">
    <property type="entry name" value="Nucleotide-diphospho-sugar transferases"/>
    <property type="match status" value="1"/>
</dbReference>
<evidence type="ECO:0008006" key="4">
    <source>
        <dbReference type="Google" id="ProtNLM"/>
    </source>
</evidence>
<keyword evidence="3" id="KW-1185">Reference proteome</keyword>
<gene>
    <name evidence="2" type="ORF">GCM10008015_31880</name>
</gene>
<evidence type="ECO:0000256" key="1">
    <source>
        <dbReference type="SAM" id="Phobius"/>
    </source>
</evidence>